<evidence type="ECO:0000313" key="2">
    <source>
        <dbReference type="Proteomes" id="UP000683511"/>
    </source>
</evidence>
<dbReference type="KEGG" id="rsin:B6N60_01628"/>
<dbReference type="EMBL" id="CP021056">
    <property type="protein sequence ID" value="QXE22941.1"/>
    <property type="molecule type" value="Genomic_DNA"/>
</dbReference>
<keyword evidence="2" id="KW-1185">Reference proteome</keyword>
<sequence length="332" mass="37015">MYWNVALVLGTAKMLLIEWNRYMMQILPCFDKLRCAKLLTASLVLAMPLAMNPYVFAQPDTAPTSTVSQPAVSSVETVQQKLLGQWQIQDPSLPVKMNLIFAPEGKMFLIVDEKESSLAVPFEYRIDTQTQPMQIDVTVPDYAQPVQTIFAFTADGQLKLQIDGTDPGNARPKDFSAQASLFKKISDEAKLPTNVNLYDAKTASQSSKSVSIGQEKIEAMNRAQQSHYLKFNKFARTIDQLEMEMKSEDENYRYRISIGRRTRSVIHTATAKKPGMKSYTGIVFVQNNQGELLTQTNICETVKPATKAPAPPKIPKTAAQQIKCPAGSILLK</sequence>
<evidence type="ECO:0000313" key="1">
    <source>
        <dbReference type="EMBL" id="QXE22941.1"/>
    </source>
</evidence>
<protein>
    <submittedName>
        <fullName evidence="1">Uncharacterized protein</fullName>
    </submittedName>
</protein>
<accession>A0A975T648</accession>
<organism evidence="1 2">
    <name type="scientific">Richelia sinica FACHB-800</name>
    <dbReference type="NCBI Taxonomy" id="1357546"/>
    <lineage>
        <taxon>Bacteria</taxon>
        <taxon>Bacillati</taxon>
        <taxon>Cyanobacteriota</taxon>
        <taxon>Cyanophyceae</taxon>
        <taxon>Nostocales</taxon>
        <taxon>Nostocaceae</taxon>
        <taxon>Richelia</taxon>
    </lineage>
</organism>
<dbReference type="Pfam" id="PF16734">
    <property type="entry name" value="Pilin_GH"/>
    <property type="match status" value="1"/>
</dbReference>
<name>A0A975T648_9NOST</name>
<proteinExistence type="predicted"/>
<dbReference type="RefSeq" id="WP_190606999.1">
    <property type="nucleotide sequence ID" value="NZ_CP021056.1"/>
</dbReference>
<dbReference type="AlphaFoldDB" id="A0A975T648"/>
<dbReference type="Proteomes" id="UP000683511">
    <property type="component" value="Chromosome"/>
</dbReference>
<gene>
    <name evidence="1" type="ORF">B6N60_01628</name>
</gene>
<dbReference type="InterPro" id="IPR031975">
    <property type="entry name" value="Pilin_GH"/>
</dbReference>
<reference evidence="1" key="1">
    <citation type="submission" date="2017-04" db="EMBL/GenBank/DDBJ databases">
        <title>Genome deletions in a multicellular cyanobacterial endosymbiont for morphological adaptation in marine diatoms.</title>
        <authorList>
            <person name="Wang Y."/>
            <person name="Gao H."/>
            <person name="Li R."/>
            <person name="Xu X."/>
        </authorList>
    </citation>
    <scope>NUCLEOTIDE SEQUENCE</scope>
    <source>
        <strain evidence="1">FACHB 800</strain>
    </source>
</reference>